<evidence type="ECO:0000313" key="3">
    <source>
        <dbReference type="Proteomes" id="UP000001116"/>
    </source>
</evidence>
<sequence length="177" mass="18873">MHDASILRGQLHHLLVVSRLLKVTLANTMLTLVVAATTSATAKTWTSGRAMTGVRPRGHIDGLMEQPRQSGQLCVVAAAGARSACVTCNALRHLQRLPDLMAAARLRRATTVGSAPSEHRAGDMPRPMDARLPDPYDEQRSTRSPGRASDTARCSLRTLRSPPGGRGTFARGVSSSA</sequence>
<organism evidence="2 3">
    <name type="scientific">Kineococcus radiotolerans (strain ATCC BAA-149 / DSM 14245 / SRS30216)</name>
    <dbReference type="NCBI Taxonomy" id="266940"/>
    <lineage>
        <taxon>Bacteria</taxon>
        <taxon>Bacillati</taxon>
        <taxon>Actinomycetota</taxon>
        <taxon>Actinomycetes</taxon>
        <taxon>Kineosporiales</taxon>
        <taxon>Kineosporiaceae</taxon>
        <taxon>Kineococcus</taxon>
    </lineage>
</organism>
<dbReference type="KEGG" id="kra:Krad_2326"/>
<dbReference type="EMBL" id="CP000750">
    <property type="protein sequence ID" value="ABS03807.1"/>
    <property type="molecule type" value="Genomic_DNA"/>
</dbReference>
<accession>A6WAG8</accession>
<dbReference type="AlphaFoldDB" id="A6WAG8"/>
<feature type="region of interest" description="Disordered" evidence="1">
    <location>
        <begin position="110"/>
        <end position="177"/>
    </location>
</feature>
<feature type="compositionally biased region" description="Basic and acidic residues" evidence="1">
    <location>
        <begin position="117"/>
        <end position="141"/>
    </location>
</feature>
<evidence type="ECO:0000256" key="1">
    <source>
        <dbReference type="SAM" id="MobiDB-lite"/>
    </source>
</evidence>
<evidence type="ECO:0000313" key="2">
    <source>
        <dbReference type="EMBL" id="ABS03807.1"/>
    </source>
</evidence>
<keyword evidence="3" id="KW-1185">Reference proteome</keyword>
<dbReference type="HOGENOM" id="CLU_1515960_0_0_11"/>
<protein>
    <submittedName>
        <fullName evidence="2">Uncharacterized protein</fullName>
    </submittedName>
</protein>
<reference evidence="3" key="1">
    <citation type="journal article" date="2008" name="PLoS ONE">
        <title>Survival in nuclear waste, extreme resistance, and potential applications gleaned from the genome sequence of Kineococcus radiotolerans SRS30216.</title>
        <authorList>
            <person name="Bagwell C.E."/>
            <person name="Bhat S."/>
            <person name="Hawkins G.M."/>
            <person name="Smith B.W."/>
            <person name="Biswas T."/>
            <person name="Hoover T.R."/>
            <person name="Saunders E."/>
            <person name="Han C.S."/>
            <person name="Tsodikov O.V."/>
            <person name="Shimkets L.J."/>
        </authorList>
    </citation>
    <scope>NUCLEOTIDE SEQUENCE [LARGE SCALE GENOMIC DNA]</scope>
    <source>
        <strain evidence="3">ATCC BAA-149 / DSM 14245 / SRS30216</strain>
    </source>
</reference>
<dbReference type="Proteomes" id="UP000001116">
    <property type="component" value="Chromosome"/>
</dbReference>
<proteinExistence type="predicted"/>
<gene>
    <name evidence="2" type="ordered locus">Krad_2326</name>
</gene>
<name>A6WAG8_KINRD</name>